<keyword evidence="6" id="KW-0067">ATP-binding</keyword>
<keyword evidence="4" id="KW-0547">Nucleotide-binding</keyword>
<dbReference type="Gene3D" id="1.50.10.20">
    <property type="match status" value="1"/>
</dbReference>
<dbReference type="Gene3D" id="1.10.510.10">
    <property type="entry name" value="Transferase(Phosphotransferase) domain 1"/>
    <property type="match status" value="1"/>
</dbReference>
<dbReference type="CDD" id="cd04791">
    <property type="entry name" value="LanC_SerThrkinase"/>
    <property type="match status" value="1"/>
</dbReference>
<dbReference type="InterPro" id="IPR000719">
    <property type="entry name" value="Prot_kinase_dom"/>
</dbReference>
<dbReference type="InterPro" id="IPR053524">
    <property type="entry name" value="Aerial_hyphae_peptide-synth"/>
</dbReference>
<dbReference type="Pfam" id="PF00069">
    <property type="entry name" value="Pkinase"/>
    <property type="match status" value="1"/>
</dbReference>
<dbReference type="InterPro" id="IPR011009">
    <property type="entry name" value="Kinase-like_dom_sf"/>
</dbReference>
<name>A0ABP8UFF6_9ACTN</name>
<accession>A0ABP8UFF6</accession>
<dbReference type="EC" id="2.7.11.1" evidence="1"/>
<evidence type="ECO:0000313" key="9">
    <source>
        <dbReference type="Proteomes" id="UP001501442"/>
    </source>
</evidence>
<reference evidence="9" key="1">
    <citation type="journal article" date="2019" name="Int. J. Syst. Evol. Microbiol.">
        <title>The Global Catalogue of Microorganisms (GCM) 10K type strain sequencing project: providing services to taxonomists for standard genome sequencing and annotation.</title>
        <authorList>
            <consortium name="The Broad Institute Genomics Platform"/>
            <consortium name="The Broad Institute Genome Sequencing Center for Infectious Disease"/>
            <person name="Wu L."/>
            <person name="Ma J."/>
        </authorList>
    </citation>
    <scope>NUCLEOTIDE SEQUENCE [LARGE SCALE GENOMIC DNA]</scope>
    <source>
        <strain evidence="9">JCM 17939</strain>
    </source>
</reference>
<feature type="domain" description="Protein kinase" evidence="7">
    <location>
        <begin position="223"/>
        <end position="485"/>
    </location>
</feature>
<dbReference type="SMART" id="SM00220">
    <property type="entry name" value="S_TKc"/>
    <property type="match status" value="1"/>
</dbReference>
<keyword evidence="9" id="KW-1185">Reference proteome</keyword>
<dbReference type="PANTHER" id="PTHR43289">
    <property type="entry name" value="MITOGEN-ACTIVATED PROTEIN KINASE KINASE KINASE 20-RELATED"/>
    <property type="match status" value="1"/>
</dbReference>
<sequence>MSHTNYTVSDPDFYDSLERMPDEKMRFAAASRPVPDGWRLEQLREWVYVQPVDVHLPDQGWKVHVGVRLDEAVAAIDIVWDHCVSHGIAFKFLRSHPMALMSNFKYAHRGSSGKLITIYPRDEDELRTTLEELDRELAGFTGPYILNDLRWRNGPLHVRYGGFTLRYCVSDTGELLPAIEDPAGRLVPDERQPSFRVPSWVTVPDFIASEQAADSGSDAEFPYRVEEALHFSNAGGVYRAVDLRTGERIVLKEARPHAGLDRNGDDAVARMAREERALRLLAGRPFVPALVESARYWEHHFLGLEYIEGETLFRASGLRDPLIHHSPGEREIAEYTEWVLHVVAQVESALREMHGDGIVYGDLHSSNVIVRPDDRIALVDFESSSHITENHRPGLAATGYAGPDTLTGFGVDEYALACLRLAAFLPLTSMMQWDPGKALDLLDIIVDRFPVPADFGSVVTRGLFPEERPVAWRRRAADPGWDSLFDSAVAGIVSSATPERNDRLFPGDIDQFRYGGANLAYGAAGVLYALASIGRADHPEFADHVDWLVGSCRGTPLPYAGFYNGLHGIAFALDRIGHPDEALTVFERALDLGDTIRTPDLFGGLAGAGLGVLYFAGRTGDRALLDEPLAYAARLARAVEEDGADLAPPERPGLMHGFSGVALFFVRLFESTGDPRHLDVAAAALRRDLEGCKEALDGLYVREPSRILPYLDDGSGGIGVVLHEYLRHRPDPEFARARDLIRDTCRAEFVVLPGLFSGRTGLMTCARHLGDGRDPGVDLHLRRMFWHTVEHRGAVFFPGSGMLRLSTDLATGSAGILLAVHMAVEGRPGGPLPFLTAGHPATAVIPTLETGRR</sequence>
<organism evidence="8 9">
    <name type="scientific">Actinoallomurus vinaceus</name>
    <dbReference type="NCBI Taxonomy" id="1080074"/>
    <lineage>
        <taxon>Bacteria</taxon>
        <taxon>Bacillati</taxon>
        <taxon>Actinomycetota</taxon>
        <taxon>Actinomycetes</taxon>
        <taxon>Streptosporangiales</taxon>
        <taxon>Thermomonosporaceae</taxon>
        <taxon>Actinoallomurus</taxon>
    </lineage>
</organism>
<gene>
    <name evidence="8" type="primary">lanKC_2</name>
    <name evidence="8" type="ORF">GCM10023196_053100</name>
</gene>
<evidence type="ECO:0000256" key="6">
    <source>
        <dbReference type="ARBA" id="ARBA00022840"/>
    </source>
</evidence>
<dbReference type="InterPro" id="IPR057929">
    <property type="entry name" value="RamC_N"/>
</dbReference>
<dbReference type="SUPFAM" id="SSF158745">
    <property type="entry name" value="LanC-like"/>
    <property type="match status" value="1"/>
</dbReference>
<dbReference type="InterPro" id="IPR058053">
    <property type="entry name" value="RamC_C"/>
</dbReference>
<dbReference type="RefSeq" id="WP_345433711.1">
    <property type="nucleotide sequence ID" value="NZ_BAABHK010000007.1"/>
</dbReference>
<evidence type="ECO:0000256" key="2">
    <source>
        <dbReference type="ARBA" id="ARBA00022527"/>
    </source>
</evidence>
<dbReference type="NCBIfam" id="NF038151">
    <property type="entry name" value="lanthi_synth_III"/>
    <property type="match status" value="1"/>
</dbReference>
<dbReference type="Pfam" id="PF05147">
    <property type="entry name" value="LANC_like"/>
    <property type="match status" value="1"/>
</dbReference>
<evidence type="ECO:0000256" key="1">
    <source>
        <dbReference type="ARBA" id="ARBA00012513"/>
    </source>
</evidence>
<comment type="caution">
    <text evidence="8">The sequence shown here is derived from an EMBL/GenBank/DDBJ whole genome shotgun (WGS) entry which is preliminary data.</text>
</comment>
<keyword evidence="3" id="KW-0808">Transferase</keyword>
<dbReference type="SUPFAM" id="SSF56112">
    <property type="entry name" value="Protein kinase-like (PK-like)"/>
    <property type="match status" value="1"/>
</dbReference>
<dbReference type="EMBL" id="BAABHK010000007">
    <property type="protein sequence ID" value="GAA4629897.1"/>
    <property type="molecule type" value="Genomic_DNA"/>
</dbReference>
<keyword evidence="2" id="KW-0723">Serine/threonine-protein kinase</keyword>
<evidence type="ECO:0000256" key="3">
    <source>
        <dbReference type="ARBA" id="ARBA00022679"/>
    </source>
</evidence>
<evidence type="ECO:0000256" key="5">
    <source>
        <dbReference type="ARBA" id="ARBA00022777"/>
    </source>
</evidence>
<dbReference type="PROSITE" id="PS50011">
    <property type="entry name" value="PROTEIN_KINASE_DOM"/>
    <property type="match status" value="1"/>
</dbReference>
<evidence type="ECO:0000256" key="4">
    <source>
        <dbReference type="ARBA" id="ARBA00022741"/>
    </source>
</evidence>
<protein>
    <recommendedName>
        <fullName evidence="1">non-specific serine/threonine protein kinase</fullName>
        <ecNumber evidence="1">2.7.11.1</ecNumber>
    </recommendedName>
</protein>
<evidence type="ECO:0000259" key="7">
    <source>
        <dbReference type="PROSITE" id="PS50011"/>
    </source>
</evidence>
<dbReference type="PANTHER" id="PTHR43289:SF6">
    <property type="entry name" value="SERINE_THREONINE-PROTEIN KINASE NEKL-3"/>
    <property type="match status" value="1"/>
</dbReference>
<dbReference type="SMART" id="SM01260">
    <property type="entry name" value="LANC_like"/>
    <property type="match status" value="1"/>
</dbReference>
<evidence type="ECO:0000313" key="8">
    <source>
        <dbReference type="EMBL" id="GAA4629897.1"/>
    </source>
</evidence>
<dbReference type="Pfam" id="PF25816">
    <property type="entry name" value="RamC_N"/>
    <property type="match status" value="1"/>
</dbReference>
<keyword evidence="5" id="KW-0418">Kinase</keyword>
<proteinExistence type="predicted"/>
<dbReference type="Proteomes" id="UP001501442">
    <property type="component" value="Unassembled WGS sequence"/>
</dbReference>
<dbReference type="InterPro" id="IPR007822">
    <property type="entry name" value="LANC-like"/>
</dbReference>